<sequence>MWPNYVDLDPARASVPIPPERPWKYTLLLLHVSFGSIALITACLQVWPWLRRRHPLVHRVSGNVYVVAGVLPSALSAVWLIAWIDGNEGAAWMSRVVLNVFWVGSTVLGLVMARRGRWAEHRWYMVVSFALTMDVFTARFVSFTLLGFTSAQITDDEFLDMINWGAWTVNLVLAFWWLERGRREAPATPERRGTRRLVGLLAVASALAAVVPFVPLDWLAIAVAHGGVPSPDPALLTWSGVFLAVALVTAVIQCWPSRRPRLLAARVHLLAGVLPAVLLGVLLVAGAGGGGWVGRFYVAALWLAVAVLTLRMARQGRWGEYRRYRVYGLALALDVVTMRLLAVVLPVVAPGLDVPSLMDVVGWCGWILNLVLAHAWLARTTRRDRPAAHRPVAAPRAPARDRTPAVSR</sequence>
<name>A0ABU8N2Z1_9PSEU</name>
<feature type="transmembrane region" description="Helical" evidence="2">
    <location>
        <begin position="90"/>
        <end position="111"/>
    </location>
</feature>
<feature type="transmembrane region" description="Helical" evidence="2">
    <location>
        <begin position="326"/>
        <end position="348"/>
    </location>
</feature>
<keyword evidence="2" id="KW-0812">Transmembrane</keyword>
<feature type="transmembrane region" description="Helical" evidence="2">
    <location>
        <begin position="198"/>
        <end position="223"/>
    </location>
</feature>
<feature type="transmembrane region" description="Helical" evidence="2">
    <location>
        <begin position="62"/>
        <end position="84"/>
    </location>
</feature>
<dbReference type="EMBL" id="JBBEGL010000001">
    <property type="protein sequence ID" value="MEJ2885819.1"/>
    <property type="molecule type" value="Genomic_DNA"/>
</dbReference>
<feature type="compositionally biased region" description="Basic and acidic residues" evidence="1">
    <location>
        <begin position="398"/>
        <end position="408"/>
    </location>
</feature>
<feature type="transmembrane region" description="Helical" evidence="2">
    <location>
        <begin position="235"/>
        <end position="255"/>
    </location>
</feature>
<gene>
    <name evidence="3" type="ORF">WCD41_05105</name>
</gene>
<feature type="transmembrane region" description="Helical" evidence="2">
    <location>
        <begin position="360"/>
        <end position="378"/>
    </location>
</feature>
<dbReference type="Proteomes" id="UP001370100">
    <property type="component" value="Unassembled WGS sequence"/>
</dbReference>
<feature type="transmembrane region" description="Helical" evidence="2">
    <location>
        <begin position="28"/>
        <end position="50"/>
    </location>
</feature>
<keyword evidence="4" id="KW-1185">Reference proteome</keyword>
<dbReference type="Pfam" id="PF10067">
    <property type="entry name" value="DUF2306"/>
    <property type="match status" value="1"/>
</dbReference>
<evidence type="ECO:0000313" key="3">
    <source>
        <dbReference type="EMBL" id="MEJ2885819.1"/>
    </source>
</evidence>
<feature type="transmembrane region" description="Helical" evidence="2">
    <location>
        <begin position="267"/>
        <end position="290"/>
    </location>
</feature>
<evidence type="ECO:0000313" key="4">
    <source>
        <dbReference type="Proteomes" id="UP001370100"/>
    </source>
</evidence>
<feature type="transmembrane region" description="Helical" evidence="2">
    <location>
        <begin position="296"/>
        <end position="314"/>
    </location>
</feature>
<feature type="region of interest" description="Disordered" evidence="1">
    <location>
        <begin position="387"/>
        <end position="408"/>
    </location>
</feature>
<proteinExistence type="predicted"/>
<keyword evidence="2" id="KW-0472">Membrane</keyword>
<accession>A0ABU8N2Z1</accession>
<reference evidence="3 4" key="1">
    <citation type="submission" date="2024-03" db="EMBL/GenBank/DDBJ databases">
        <title>Actinomycetospora sp. OC33-EN06, a novel actinomycete isolated from wild orchid (Aerides multiflora).</title>
        <authorList>
            <person name="Suriyachadkun C."/>
        </authorList>
    </citation>
    <scope>NUCLEOTIDE SEQUENCE [LARGE SCALE GENOMIC DNA]</scope>
    <source>
        <strain evidence="3 4">OC33-EN06</strain>
    </source>
</reference>
<evidence type="ECO:0000256" key="1">
    <source>
        <dbReference type="SAM" id="MobiDB-lite"/>
    </source>
</evidence>
<feature type="transmembrane region" description="Helical" evidence="2">
    <location>
        <begin position="123"/>
        <end position="141"/>
    </location>
</feature>
<dbReference type="InterPro" id="IPR018750">
    <property type="entry name" value="DUF2306_membrane"/>
</dbReference>
<feature type="transmembrane region" description="Helical" evidence="2">
    <location>
        <begin position="161"/>
        <end position="178"/>
    </location>
</feature>
<protein>
    <submittedName>
        <fullName evidence="3">DUF2306 domain-containing protein</fullName>
    </submittedName>
</protein>
<keyword evidence="2" id="KW-1133">Transmembrane helix</keyword>
<comment type="caution">
    <text evidence="3">The sequence shown here is derived from an EMBL/GenBank/DDBJ whole genome shotgun (WGS) entry which is preliminary data.</text>
</comment>
<evidence type="ECO:0000256" key="2">
    <source>
        <dbReference type="SAM" id="Phobius"/>
    </source>
</evidence>
<organism evidence="3 4">
    <name type="scientific">Actinomycetospora aeridis</name>
    <dbReference type="NCBI Taxonomy" id="3129231"/>
    <lineage>
        <taxon>Bacteria</taxon>
        <taxon>Bacillati</taxon>
        <taxon>Actinomycetota</taxon>
        <taxon>Actinomycetes</taxon>
        <taxon>Pseudonocardiales</taxon>
        <taxon>Pseudonocardiaceae</taxon>
        <taxon>Actinomycetospora</taxon>
    </lineage>
</organism>